<dbReference type="STRING" id="1037660.A0A066WPP6"/>
<dbReference type="InterPro" id="IPR020061">
    <property type="entry name" value="Glu_tRNA_lig_a-bdl"/>
</dbReference>
<feature type="compositionally biased region" description="Basic and acidic residues" evidence="14">
    <location>
        <begin position="736"/>
        <end position="746"/>
    </location>
</feature>
<dbReference type="PANTHER" id="PTHR43097:SF5">
    <property type="entry name" value="GLUTAMATE--TRNA LIGASE"/>
    <property type="match status" value="1"/>
</dbReference>
<dbReference type="InterPro" id="IPR014729">
    <property type="entry name" value="Rossmann-like_a/b/a_fold"/>
</dbReference>
<dbReference type="Pfam" id="PF00749">
    <property type="entry name" value="tRNA-synt_1c"/>
    <property type="match status" value="1"/>
</dbReference>
<feature type="domain" description="GST C-terminal" evidence="15">
    <location>
        <begin position="75"/>
        <end position="207"/>
    </location>
</feature>
<dbReference type="OMA" id="CPVVDSH"/>
<gene>
    <name evidence="16" type="ORF">K437DRAFT_231383</name>
</gene>
<keyword evidence="8 13" id="KW-0067">ATP-binding</keyword>
<evidence type="ECO:0000256" key="12">
    <source>
        <dbReference type="ARBA" id="ARBA00048351"/>
    </source>
</evidence>
<keyword evidence="17" id="KW-1185">Reference proteome</keyword>
<dbReference type="Pfam" id="PF20974">
    <property type="entry name" value="tRNA-synt_1c_C2"/>
    <property type="match status" value="1"/>
</dbReference>
<keyword evidence="7 13" id="KW-0547">Nucleotide-binding</keyword>
<dbReference type="GO" id="GO:0005829">
    <property type="term" value="C:cytosol"/>
    <property type="evidence" value="ECO:0007669"/>
    <property type="project" value="TreeGrafter"/>
</dbReference>
<evidence type="ECO:0000256" key="6">
    <source>
        <dbReference type="ARBA" id="ARBA00022598"/>
    </source>
</evidence>
<name>A0A066WPP6_TILAU</name>
<dbReference type="Gene3D" id="3.90.800.10">
    <property type="entry name" value="Glutamyl-tRNA Synthetase, Domain 3"/>
    <property type="match status" value="1"/>
</dbReference>
<dbReference type="GO" id="GO:0004818">
    <property type="term" value="F:glutamate-tRNA ligase activity"/>
    <property type="evidence" value="ECO:0007669"/>
    <property type="project" value="UniProtKB-EC"/>
</dbReference>
<dbReference type="SUPFAM" id="SSF52374">
    <property type="entry name" value="Nucleotidylyl transferase"/>
    <property type="match status" value="1"/>
</dbReference>
<dbReference type="InterPro" id="IPR000924">
    <property type="entry name" value="Glu/Gln-tRNA-synth"/>
</dbReference>
<dbReference type="Gene3D" id="1.10.1160.10">
    <property type="entry name" value="Glutamyl-trna Synthetase, Domain 2"/>
    <property type="match status" value="1"/>
</dbReference>
<dbReference type="PRINTS" id="PR00987">
    <property type="entry name" value="TRNASYNTHGLU"/>
</dbReference>
<dbReference type="SUPFAM" id="SSF47616">
    <property type="entry name" value="GST C-terminal domain-like"/>
    <property type="match status" value="1"/>
</dbReference>
<dbReference type="InterPro" id="IPR020059">
    <property type="entry name" value="Glu/Gln-tRNA-synth_Ib_codon-bd"/>
</dbReference>
<dbReference type="FunFam" id="3.90.800.10:FF:000001">
    <property type="entry name" value="Glutamine--tRNA ligase"/>
    <property type="match status" value="1"/>
</dbReference>
<dbReference type="Gene3D" id="3.40.50.620">
    <property type="entry name" value="HUPs"/>
    <property type="match status" value="1"/>
</dbReference>
<dbReference type="GeneID" id="25262788"/>
<evidence type="ECO:0000313" key="17">
    <source>
        <dbReference type="Proteomes" id="UP000027361"/>
    </source>
</evidence>
<dbReference type="EMBL" id="JMSN01000005">
    <property type="protein sequence ID" value="KDN52964.1"/>
    <property type="molecule type" value="Genomic_DNA"/>
</dbReference>
<evidence type="ECO:0000256" key="5">
    <source>
        <dbReference type="ARBA" id="ARBA00022553"/>
    </source>
</evidence>
<comment type="catalytic activity">
    <reaction evidence="12">
        <text>tRNA(Glu) + L-glutamate + ATP = L-glutamyl-tRNA(Glu) + AMP + diphosphate</text>
        <dbReference type="Rhea" id="RHEA:23540"/>
        <dbReference type="Rhea" id="RHEA-COMP:9663"/>
        <dbReference type="Rhea" id="RHEA-COMP:9680"/>
        <dbReference type="ChEBI" id="CHEBI:29985"/>
        <dbReference type="ChEBI" id="CHEBI:30616"/>
        <dbReference type="ChEBI" id="CHEBI:33019"/>
        <dbReference type="ChEBI" id="CHEBI:78442"/>
        <dbReference type="ChEBI" id="CHEBI:78520"/>
        <dbReference type="ChEBI" id="CHEBI:456215"/>
        <dbReference type="EC" id="6.1.1.17"/>
    </reaction>
</comment>
<evidence type="ECO:0000256" key="8">
    <source>
        <dbReference type="ARBA" id="ARBA00022840"/>
    </source>
</evidence>
<accession>A0A066WPP6</accession>
<dbReference type="InterPro" id="IPR004526">
    <property type="entry name" value="Glu-tRNA-synth_arc/euk"/>
</dbReference>
<dbReference type="Gene3D" id="2.40.240.10">
    <property type="entry name" value="Ribosomal Protein L25, Chain P"/>
    <property type="match status" value="2"/>
</dbReference>
<comment type="caution">
    <text evidence="16">The sequence shown here is derived from an EMBL/GenBank/DDBJ whole genome shotgun (WGS) entry which is preliminary data.</text>
</comment>
<dbReference type="InterPro" id="IPR020058">
    <property type="entry name" value="Glu/Gln-tRNA-synth_Ib_cat-dom"/>
</dbReference>
<keyword evidence="5" id="KW-0597">Phosphoprotein</keyword>
<feature type="region of interest" description="Disordered" evidence="14">
    <location>
        <begin position="732"/>
        <end position="762"/>
    </location>
</feature>
<proteinExistence type="inferred from homology"/>
<dbReference type="HAMAP" id="MF_02076">
    <property type="entry name" value="Glu_tRNA_synth_type2"/>
    <property type="match status" value="1"/>
</dbReference>
<evidence type="ECO:0000256" key="7">
    <source>
        <dbReference type="ARBA" id="ARBA00022741"/>
    </source>
</evidence>
<dbReference type="GO" id="GO:0006424">
    <property type="term" value="P:glutamyl-tRNA aminoacylation"/>
    <property type="evidence" value="ECO:0007669"/>
    <property type="project" value="InterPro"/>
</dbReference>
<evidence type="ECO:0000313" key="16">
    <source>
        <dbReference type="EMBL" id="KDN52964.1"/>
    </source>
</evidence>
<evidence type="ECO:0000256" key="14">
    <source>
        <dbReference type="SAM" id="MobiDB-lite"/>
    </source>
</evidence>
<dbReference type="FunCoup" id="A0A066WPP6">
    <property type="interactions" value="211"/>
</dbReference>
<dbReference type="InterPro" id="IPR050132">
    <property type="entry name" value="Gln/Glu-tRNA_Ligase"/>
</dbReference>
<dbReference type="Pfam" id="PF03950">
    <property type="entry name" value="tRNA-synt_1c_C"/>
    <property type="match status" value="1"/>
</dbReference>
<dbReference type="Gene3D" id="1.20.1050.130">
    <property type="match status" value="1"/>
</dbReference>
<keyword evidence="10 13" id="KW-0030">Aminoacyl-tRNA synthetase</keyword>
<dbReference type="FunFam" id="1.10.1160.10:FF:000001">
    <property type="entry name" value="Glutamine--tRNA ligase"/>
    <property type="match status" value="1"/>
</dbReference>
<dbReference type="InterPro" id="IPR001412">
    <property type="entry name" value="aa-tRNA-synth_I_CS"/>
</dbReference>
<keyword evidence="9 13" id="KW-0648">Protein biosynthesis</keyword>
<dbReference type="PROSITE" id="PS00178">
    <property type="entry name" value="AA_TRNA_LIGASE_I"/>
    <property type="match status" value="1"/>
</dbReference>
<organism evidence="16 17">
    <name type="scientific">Tilletiaria anomala (strain ATCC 24038 / CBS 436.72 / UBC 951)</name>
    <dbReference type="NCBI Taxonomy" id="1037660"/>
    <lineage>
        <taxon>Eukaryota</taxon>
        <taxon>Fungi</taxon>
        <taxon>Dikarya</taxon>
        <taxon>Basidiomycota</taxon>
        <taxon>Ustilaginomycotina</taxon>
        <taxon>Exobasidiomycetes</taxon>
        <taxon>Georgefischeriales</taxon>
        <taxon>Tilletiariaceae</taxon>
        <taxon>Tilletiaria</taxon>
    </lineage>
</organism>
<dbReference type="RefSeq" id="XP_013245803.1">
    <property type="nucleotide sequence ID" value="XM_013390349.1"/>
</dbReference>
<evidence type="ECO:0000256" key="11">
    <source>
        <dbReference type="ARBA" id="ARBA00030865"/>
    </source>
</evidence>
<evidence type="ECO:0000256" key="3">
    <source>
        <dbReference type="ARBA" id="ARBA00012835"/>
    </source>
</evidence>
<dbReference type="HOGENOM" id="CLU_001882_1_2_1"/>
<dbReference type="FunFam" id="2.40.240.10:FF:000004">
    <property type="entry name" value="Glutamyl-tRNA synthetase, cytoplasmic"/>
    <property type="match status" value="1"/>
</dbReference>
<dbReference type="InterPro" id="IPR020056">
    <property type="entry name" value="Rbsml_bL25/Gln-tRNA_synth_N"/>
</dbReference>
<dbReference type="GO" id="GO:0017102">
    <property type="term" value="C:methionyl glutamyl tRNA synthetase complex"/>
    <property type="evidence" value="ECO:0007669"/>
    <property type="project" value="TreeGrafter"/>
</dbReference>
<evidence type="ECO:0000259" key="15">
    <source>
        <dbReference type="PROSITE" id="PS50405"/>
    </source>
</evidence>
<dbReference type="PANTHER" id="PTHR43097">
    <property type="entry name" value="GLUTAMINE-TRNA LIGASE"/>
    <property type="match status" value="1"/>
</dbReference>
<dbReference type="PROSITE" id="PS50405">
    <property type="entry name" value="GST_CTER"/>
    <property type="match status" value="1"/>
</dbReference>
<sequence length="818" mass="91470">MASVQANADQPGIGPLTLAVDFLSKDRPPFLPLVVSNLILNHSASSSTSANQVNVVEGELGAEPVLVLPDGSTVTGATQVAQKLASAFAATGMYGSSQAQSKEIDQYFAQGDKLLTADFATLSSIADEVDQHLALRTFFVGHSITAGDAAIYSALRSSSAGMGLVRRGTHKHLARWYKYLEQVPAFSDALAAITSAKSNKDRNKKAASSFDLFLGDNPKEGSVVTRFPPEPSGYLHVGHAKAAILNQYFAQKYKGKLIVRFDDTNPSKEKMEFEDSIVEDLALMGIQPDIRSHTSDFFDELYRQVNLLIQQGDAYADDTLQEQMRAERMDGIASKRRDSTVEETMERFAEMTKGTEEGRKWCLRAKMSVDNPNKAMRDPVIYRCNIDVPHHRTGAKWKVYPTYDFAAPVVDSLEGVTHALRTNEYRDRNPQYYWFIEKLNLRKPQIWDFARLNFIYTLLSKRKLQWFVDRGHVHGWDDPRFPTIRGIRRRGMTIDCIQQFILATGPAQQVVNMEWDTIWALNKKIIDPVVPRFTAIEINDMVTCHINGAPPSHEKAVAKHKKNIELGTKTTTYDSPVYIEQVDAQSFAEGEEITLMDWGNVFVKSKRLAADGKTVESLELDAHFEGDFSKTDKKVTWLAKTATRPLVDVALLEFDYLITKKKLEEEDHFEDYLTPETEFRYDAVAAFDVSELAEGAMLQFERKGYYILDKAQGKDGRREFIKVPDGKAAGVASKHAGIEKTEDQKAKKQAAKSAQKAKDPQVATQALTTACRTKSGTDSAFDIGQDASKATNMYKMPQLTEDVDTPALTSMYTMKPLY</sequence>
<keyword evidence="4" id="KW-0963">Cytoplasm</keyword>
<evidence type="ECO:0000256" key="1">
    <source>
        <dbReference type="ARBA" id="ARBA00004496"/>
    </source>
</evidence>
<dbReference type="InterPro" id="IPR010987">
    <property type="entry name" value="Glutathione-S-Trfase_C-like"/>
</dbReference>
<dbReference type="AlphaFoldDB" id="A0A066WPP6"/>
<evidence type="ECO:0000256" key="13">
    <source>
        <dbReference type="RuleBase" id="RU363037"/>
    </source>
</evidence>
<protein>
    <recommendedName>
        <fullName evidence="3">glutamate--tRNA ligase</fullName>
        <ecNumber evidence="3">6.1.1.17</ecNumber>
    </recommendedName>
    <alternativeName>
        <fullName evidence="11">Glutamyl-tRNA synthetase</fullName>
    </alternativeName>
</protein>
<dbReference type="EC" id="6.1.1.17" evidence="3"/>
<dbReference type="GO" id="GO:0005524">
    <property type="term" value="F:ATP binding"/>
    <property type="evidence" value="ECO:0007669"/>
    <property type="project" value="UniProtKB-KW"/>
</dbReference>
<dbReference type="NCBIfam" id="TIGR00463">
    <property type="entry name" value="gltX_arch"/>
    <property type="match status" value="1"/>
</dbReference>
<evidence type="ECO:0000256" key="2">
    <source>
        <dbReference type="ARBA" id="ARBA00008927"/>
    </source>
</evidence>
<reference evidence="16 17" key="1">
    <citation type="submission" date="2014-05" db="EMBL/GenBank/DDBJ databases">
        <title>Draft genome sequence of a rare smut relative, Tilletiaria anomala UBC 951.</title>
        <authorList>
            <consortium name="DOE Joint Genome Institute"/>
            <person name="Toome M."/>
            <person name="Kuo A."/>
            <person name="Henrissat B."/>
            <person name="Lipzen A."/>
            <person name="Tritt A."/>
            <person name="Yoshinaga Y."/>
            <person name="Zane M."/>
            <person name="Barry K."/>
            <person name="Grigoriev I.V."/>
            <person name="Spatafora J.W."/>
            <person name="Aimea M.C."/>
        </authorList>
    </citation>
    <scope>NUCLEOTIDE SEQUENCE [LARGE SCALE GENOMIC DNA]</scope>
    <source>
        <strain evidence="16 17">UBC 951</strain>
    </source>
</reference>
<dbReference type="InterPro" id="IPR036282">
    <property type="entry name" value="Glutathione-S-Trfase_C_sf"/>
</dbReference>
<dbReference type="InterPro" id="IPR011035">
    <property type="entry name" value="Ribosomal_bL25/Gln-tRNA_synth"/>
</dbReference>
<keyword evidence="6 13" id="KW-0436">Ligase</keyword>
<comment type="similarity">
    <text evidence="2">Belongs to the class-I aminoacyl-tRNA synthetase family. Glutamate--tRNA ligase type 2 subfamily.</text>
</comment>
<dbReference type="Proteomes" id="UP000027361">
    <property type="component" value="Unassembled WGS sequence"/>
</dbReference>
<dbReference type="InParanoid" id="A0A066WPP6"/>
<dbReference type="FunFam" id="3.40.50.620:FF:000037">
    <property type="entry name" value="Glutamine--tRNA ligase cytoplasmic"/>
    <property type="match status" value="1"/>
</dbReference>
<comment type="subcellular location">
    <subcellularLocation>
        <location evidence="1">Cytoplasm</location>
    </subcellularLocation>
</comment>
<dbReference type="OrthoDB" id="10250478at2759"/>
<evidence type="ECO:0000256" key="4">
    <source>
        <dbReference type="ARBA" id="ARBA00022490"/>
    </source>
</evidence>
<evidence type="ECO:0000256" key="10">
    <source>
        <dbReference type="ARBA" id="ARBA00023146"/>
    </source>
</evidence>
<dbReference type="SUPFAM" id="SSF50715">
    <property type="entry name" value="Ribosomal protein L25-like"/>
    <property type="match status" value="1"/>
</dbReference>
<evidence type="ECO:0000256" key="9">
    <source>
        <dbReference type="ARBA" id="ARBA00022917"/>
    </source>
</evidence>
<dbReference type="InterPro" id="IPR049437">
    <property type="entry name" value="tRNA-synt_1c_C2"/>
</dbReference>